<dbReference type="GO" id="GO:0003677">
    <property type="term" value="F:DNA binding"/>
    <property type="evidence" value="ECO:0007669"/>
    <property type="project" value="UniProtKB-KW"/>
</dbReference>
<accession>A0A1H7T073</accession>
<evidence type="ECO:0000313" key="5">
    <source>
        <dbReference type="EMBL" id="SEL78118.1"/>
    </source>
</evidence>
<dbReference type="Gene3D" id="1.20.120.530">
    <property type="entry name" value="GntR ligand-binding domain-like"/>
    <property type="match status" value="1"/>
</dbReference>
<proteinExistence type="predicted"/>
<dbReference type="Gene3D" id="1.10.10.10">
    <property type="entry name" value="Winged helix-like DNA-binding domain superfamily/Winged helix DNA-binding domain"/>
    <property type="match status" value="1"/>
</dbReference>
<keyword evidence="2 5" id="KW-0238">DNA-binding</keyword>
<dbReference type="InterPro" id="IPR000524">
    <property type="entry name" value="Tscrpt_reg_HTH_GntR"/>
</dbReference>
<dbReference type="RefSeq" id="WP_244283905.1">
    <property type="nucleotide sequence ID" value="NZ_FNSR01000002.1"/>
</dbReference>
<dbReference type="SUPFAM" id="SSF48008">
    <property type="entry name" value="GntR ligand-binding domain-like"/>
    <property type="match status" value="1"/>
</dbReference>
<dbReference type="PANTHER" id="PTHR43537">
    <property type="entry name" value="TRANSCRIPTIONAL REGULATOR, GNTR FAMILY"/>
    <property type="match status" value="1"/>
</dbReference>
<dbReference type="Proteomes" id="UP000199120">
    <property type="component" value="Unassembled WGS sequence"/>
</dbReference>
<keyword evidence="3" id="KW-0804">Transcription</keyword>
<evidence type="ECO:0000256" key="1">
    <source>
        <dbReference type="ARBA" id="ARBA00023015"/>
    </source>
</evidence>
<dbReference type="SUPFAM" id="SSF46785">
    <property type="entry name" value="Winged helix' DNA-binding domain"/>
    <property type="match status" value="1"/>
</dbReference>
<dbReference type="SMART" id="SM00345">
    <property type="entry name" value="HTH_GNTR"/>
    <property type="match status" value="1"/>
</dbReference>
<dbReference type="GO" id="GO:0003700">
    <property type="term" value="F:DNA-binding transcription factor activity"/>
    <property type="evidence" value="ECO:0007669"/>
    <property type="project" value="InterPro"/>
</dbReference>
<name>A0A1H7T073_9BURK</name>
<sequence>MAEMLNSGAGAGQTLSSAVANTLRMQITSGAMPPGKKINLEDLRADLGVSLSPLREALSRLAAEGFVSLESNRGYRVAPVSEPNLVEVTRLRTMLETFALRESIRLGDNAWESSIVAGIYQLNKRIGAKNVDLDDWEITHRTLHHDLLAACGMPLVLHFCSILHDLNDRYRRMFLEGNSLDPSVADEHANICSAALARDADKACALLKEHIERTGMNVAAALRKRKPSVPAT</sequence>
<keyword evidence="6" id="KW-1185">Reference proteome</keyword>
<evidence type="ECO:0000256" key="2">
    <source>
        <dbReference type="ARBA" id="ARBA00023125"/>
    </source>
</evidence>
<dbReference type="AlphaFoldDB" id="A0A1H7T073"/>
<dbReference type="InterPro" id="IPR011711">
    <property type="entry name" value="GntR_C"/>
</dbReference>
<dbReference type="CDD" id="cd07377">
    <property type="entry name" value="WHTH_GntR"/>
    <property type="match status" value="1"/>
</dbReference>
<reference evidence="6" key="1">
    <citation type="submission" date="2016-10" db="EMBL/GenBank/DDBJ databases">
        <authorList>
            <person name="Varghese N."/>
            <person name="Submissions S."/>
        </authorList>
    </citation>
    <scope>NUCLEOTIDE SEQUENCE [LARGE SCALE GENOMIC DNA]</scope>
    <source>
        <strain evidence="6">LMG 26416</strain>
    </source>
</reference>
<dbReference type="EMBL" id="FOAJ01000013">
    <property type="protein sequence ID" value="SEL78118.1"/>
    <property type="molecule type" value="Genomic_DNA"/>
</dbReference>
<evidence type="ECO:0000313" key="6">
    <source>
        <dbReference type="Proteomes" id="UP000199120"/>
    </source>
</evidence>
<evidence type="ECO:0000259" key="4">
    <source>
        <dbReference type="PROSITE" id="PS50949"/>
    </source>
</evidence>
<keyword evidence="1" id="KW-0805">Transcription regulation</keyword>
<dbReference type="InterPro" id="IPR036390">
    <property type="entry name" value="WH_DNA-bd_sf"/>
</dbReference>
<dbReference type="PANTHER" id="PTHR43537:SF20">
    <property type="entry name" value="HTH-TYPE TRANSCRIPTIONAL REPRESSOR GLAR"/>
    <property type="match status" value="1"/>
</dbReference>
<evidence type="ECO:0000256" key="3">
    <source>
        <dbReference type="ARBA" id="ARBA00023163"/>
    </source>
</evidence>
<feature type="domain" description="HTH gntR-type" evidence="4">
    <location>
        <begin position="13"/>
        <end position="80"/>
    </location>
</feature>
<gene>
    <name evidence="5" type="ORF">SAMN05192542_113147</name>
</gene>
<protein>
    <submittedName>
        <fullName evidence="5">DNA-binding transcriptional regulator, GntR family</fullName>
    </submittedName>
</protein>
<dbReference type="Pfam" id="PF00392">
    <property type="entry name" value="GntR"/>
    <property type="match status" value="1"/>
</dbReference>
<dbReference type="Pfam" id="PF07729">
    <property type="entry name" value="FCD"/>
    <property type="match status" value="1"/>
</dbReference>
<dbReference type="STRING" id="416943.SAMN05445871_4980"/>
<dbReference type="PROSITE" id="PS50949">
    <property type="entry name" value="HTH_GNTR"/>
    <property type="match status" value="1"/>
</dbReference>
<organism evidence="5 6">
    <name type="scientific">Paraburkholderia caballeronis</name>
    <dbReference type="NCBI Taxonomy" id="416943"/>
    <lineage>
        <taxon>Bacteria</taxon>
        <taxon>Pseudomonadati</taxon>
        <taxon>Pseudomonadota</taxon>
        <taxon>Betaproteobacteria</taxon>
        <taxon>Burkholderiales</taxon>
        <taxon>Burkholderiaceae</taxon>
        <taxon>Paraburkholderia</taxon>
    </lineage>
</organism>
<dbReference type="InterPro" id="IPR036388">
    <property type="entry name" value="WH-like_DNA-bd_sf"/>
</dbReference>
<dbReference type="InterPro" id="IPR008920">
    <property type="entry name" value="TF_FadR/GntR_C"/>
</dbReference>
<dbReference type="SMART" id="SM00895">
    <property type="entry name" value="FCD"/>
    <property type="match status" value="1"/>
</dbReference>